<evidence type="ECO:0000313" key="2">
    <source>
        <dbReference type="EMBL" id="CAH3022056.1"/>
    </source>
</evidence>
<feature type="non-terminal residue" evidence="2">
    <location>
        <position position="89"/>
    </location>
</feature>
<comment type="caution">
    <text evidence="2">The sequence shown here is derived from an EMBL/GenBank/DDBJ whole genome shotgun (WGS) entry which is preliminary data.</text>
</comment>
<dbReference type="Proteomes" id="UP001159427">
    <property type="component" value="Unassembled WGS sequence"/>
</dbReference>
<keyword evidence="3" id="KW-1185">Reference proteome</keyword>
<accession>A0ABN8LY50</accession>
<organism evidence="2 3">
    <name type="scientific">Porites evermanni</name>
    <dbReference type="NCBI Taxonomy" id="104178"/>
    <lineage>
        <taxon>Eukaryota</taxon>
        <taxon>Metazoa</taxon>
        <taxon>Cnidaria</taxon>
        <taxon>Anthozoa</taxon>
        <taxon>Hexacorallia</taxon>
        <taxon>Scleractinia</taxon>
        <taxon>Fungiina</taxon>
        <taxon>Poritidae</taxon>
        <taxon>Porites</taxon>
    </lineage>
</organism>
<dbReference type="EMBL" id="CALNXI010000204">
    <property type="protein sequence ID" value="CAH3022056.1"/>
    <property type="molecule type" value="Genomic_DNA"/>
</dbReference>
<proteinExistence type="predicted"/>
<feature type="chain" id="PRO_5046415203" evidence="1">
    <location>
        <begin position="19"/>
        <end position="89"/>
    </location>
</feature>
<protein>
    <submittedName>
        <fullName evidence="2">Uncharacterized protein</fullName>
    </submittedName>
</protein>
<gene>
    <name evidence="2" type="ORF">PEVE_00013951</name>
</gene>
<evidence type="ECO:0000313" key="3">
    <source>
        <dbReference type="Proteomes" id="UP001159427"/>
    </source>
</evidence>
<name>A0ABN8LY50_9CNID</name>
<keyword evidence="1" id="KW-0732">Signal</keyword>
<reference evidence="2 3" key="1">
    <citation type="submission" date="2022-05" db="EMBL/GenBank/DDBJ databases">
        <authorList>
            <consortium name="Genoscope - CEA"/>
            <person name="William W."/>
        </authorList>
    </citation>
    <scope>NUCLEOTIDE SEQUENCE [LARGE SCALE GENOMIC DNA]</scope>
</reference>
<sequence>MLLLLILMGLSVEPEIQATAHQRKERDILEFFMKAGENAIKAISGLIPGGKPKSQMATQPKGPKIPLNTINEDSIKPVIPYKRDGIVKL</sequence>
<feature type="signal peptide" evidence="1">
    <location>
        <begin position="1"/>
        <end position="18"/>
    </location>
</feature>
<evidence type="ECO:0000256" key="1">
    <source>
        <dbReference type="SAM" id="SignalP"/>
    </source>
</evidence>